<evidence type="ECO:0000259" key="4">
    <source>
        <dbReference type="Pfam" id="PF01764"/>
    </source>
</evidence>
<accession>A0ABY6TZG7</accession>
<proteinExistence type="predicted"/>
<organism evidence="5 6">
    <name type="scientific">Bionectria ochroleuca</name>
    <name type="common">Gliocladium roseum</name>
    <dbReference type="NCBI Taxonomy" id="29856"/>
    <lineage>
        <taxon>Eukaryota</taxon>
        <taxon>Fungi</taxon>
        <taxon>Dikarya</taxon>
        <taxon>Ascomycota</taxon>
        <taxon>Pezizomycotina</taxon>
        <taxon>Sordariomycetes</taxon>
        <taxon>Hypocreomycetidae</taxon>
        <taxon>Hypocreales</taxon>
        <taxon>Bionectriaceae</taxon>
        <taxon>Clonostachys</taxon>
    </lineage>
</organism>
<keyword evidence="1 3" id="KW-0732">Signal</keyword>
<dbReference type="Pfam" id="PF01764">
    <property type="entry name" value="Lipase_3"/>
    <property type="match status" value="1"/>
</dbReference>
<dbReference type="InterPro" id="IPR051299">
    <property type="entry name" value="AB_hydrolase_lip/est"/>
</dbReference>
<feature type="signal peptide" evidence="3">
    <location>
        <begin position="1"/>
        <end position="15"/>
    </location>
</feature>
<dbReference type="PANTHER" id="PTHR46640">
    <property type="entry name" value="TRIACYLGLYCEROL LIPASE, PUTATIVE (AFU_ORTHOLOGUE AFUA_6G06510)-RELATED"/>
    <property type="match status" value="1"/>
</dbReference>
<dbReference type="SUPFAM" id="SSF53474">
    <property type="entry name" value="alpha/beta-Hydrolases"/>
    <property type="match status" value="1"/>
</dbReference>
<dbReference type="Gene3D" id="3.40.50.1820">
    <property type="entry name" value="alpha/beta hydrolase"/>
    <property type="match status" value="1"/>
</dbReference>
<keyword evidence="6" id="KW-1185">Reference proteome</keyword>
<protein>
    <recommendedName>
        <fullName evidence="4">Fungal lipase-type domain-containing protein</fullName>
    </recommendedName>
</protein>
<gene>
    <name evidence="5" type="ORF">CLO192961_LOCUS132636</name>
</gene>
<keyword evidence="2" id="KW-0378">Hydrolase</keyword>
<feature type="domain" description="Fungal lipase-type" evidence="4">
    <location>
        <begin position="113"/>
        <end position="244"/>
    </location>
</feature>
<dbReference type="EMBL" id="CABFNS010000715">
    <property type="protein sequence ID" value="VUC24085.1"/>
    <property type="molecule type" value="Genomic_DNA"/>
</dbReference>
<reference evidence="5 6" key="1">
    <citation type="submission" date="2019-06" db="EMBL/GenBank/DDBJ databases">
        <authorList>
            <person name="Broberg M."/>
        </authorList>
    </citation>
    <scope>NUCLEOTIDE SEQUENCE [LARGE SCALE GENOMIC DNA]</scope>
</reference>
<evidence type="ECO:0000313" key="6">
    <source>
        <dbReference type="Proteomes" id="UP000766486"/>
    </source>
</evidence>
<evidence type="ECO:0000256" key="2">
    <source>
        <dbReference type="ARBA" id="ARBA00022801"/>
    </source>
</evidence>
<feature type="chain" id="PRO_5047430275" description="Fungal lipase-type domain-containing protein" evidence="3">
    <location>
        <begin position="16"/>
        <end position="349"/>
    </location>
</feature>
<name>A0ABY6TZG7_BIOOC</name>
<sequence length="349" mass="38102">MLSKTLIAFTALASAIPSEPVLERGLGIERKDALTVTEPELDDMKFFMEQSAAAYCNYKRPVGELVTCDRFGSFGGECPLIQKDGVRILWTYTGPDTKVAAYIGLNNARKQIVFTARGTMTEEEGDLNLNFWFKPYPGVDGAKVHTGFYDAWDEMANAGAIKAISDAVAVNPGYSIKATGHSLGGAIASMAAASLRNNTGLPVDLYTYGAPRLGNAAFNHFLADLPGADYRVTNLDDPVPRLPFLCWGYRSLSPEYWISQEFTGPDYPLENIEVCEGDANLECNGGTRGFAWDNILSHGTYLGQSPCLNVFDLISSQEATKKWLAGLTELNDEQRPDSAEDLQYCALLV</sequence>
<dbReference type="InterPro" id="IPR029058">
    <property type="entry name" value="AB_hydrolase_fold"/>
</dbReference>
<comment type="caution">
    <text evidence="5">The sequence shown here is derived from an EMBL/GenBank/DDBJ whole genome shotgun (WGS) entry which is preliminary data.</text>
</comment>
<dbReference type="CDD" id="cd00519">
    <property type="entry name" value="Lipase_3"/>
    <property type="match status" value="1"/>
</dbReference>
<dbReference type="PANTHER" id="PTHR46640:SF1">
    <property type="entry name" value="FUNGAL LIPASE-LIKE DOMAIN-CONTAINING PROTEIN-RELATED"/>
    <property type="match status" value="1"/>
</dbReference>
<dbReference type="Proteomes" id="UP000766486">
    <property type="component" value="Unassembled WGS sequence"/>
</dbReference>
<evidence type="ECO:0000313" key="5">
    <source>
        <dbReference type="EMBL" id="VUC24085.1"/>
    </source>
</evidence>
<evidence type="ECO:0000256" key="3">
    <source>
        <dbReference type="SAM" id="SignalP"/>
    </source>
</evidence>
<dbReference type="InterPro" id="IPR002921">
    <property type="entry name" value="Fungal_lipase-type"/>
</dbReference>
<evidence type="ECO:0000256" key="1">
    <source>
        <dbReference type="ARBA" id="ARBA00022729"/>
    </source>
</evidence>